<accession>A0A7D5M587</accession>
<name>A0A7D5M587_9ARCH</name>
<sequence length="340" mass="39269">MTLKNKRNHYNVKLLRGYGHSISVKNSKLILKNGRHDITGEQESEVWFVKNMPYEKIILSGKGYVSTEALSLLSQNNRNVILVDTYGKPITYCNSMMDSLTGTKYRIAQYDTFRDPTKCEYLTKQILTAKKESQLKLLKLIGSDVVSLPEKEHLASKIHFAEYAKFIPERYGFNSRNQSFIRTSKNNATDIINALLNYGYSVLAGEISKFVCGFGLDPYFGFMHRSHTGFQPLVYDIIEPFRWLVDYSVYSIANNSSKRHRIKLKEFVHTRDGNVVMDSSLIKRFLEMLDRQFRQERKYGFRHGKKTKSGLKSVQEITIVKIASQNLAEYCSGKEKEFVI</sequence>
<dbReference type="PANTHER" id="PTHR34353">
    <property type="entry name" value="CRISPR-ASSOCIATED ENDONUCLEASE CAS1 1"/>
    <property type="match status" value="1"/>
</dbReference>
<keyword evidence="5 9" id="KW-0460">Magnesium</keyword>
<dbReference type="RefSeq" id="WP_179370793.1">
    <property type="nucleotide sequence ID" value="NZ_CP026995.1"/>
</dbReference>
<comment type="cofactor">
    <cofactor evidence="9">
        <name>Mg(2+)</name>
        <dbReference type="ChEBI" id="CHEBI:18420"/>
    </cofactor>
    <cofactor evidence="9">
        <name>Mn(2+)</name>
        <dbReference type="ChEBI" id="CHEBI:29035"/>
    </cofactor>
</comment>
<evidence type="ECO:0000256" key="3">
    <source>
        <dbReference type="ARBA" id="ARBA00022759"/>
    </source>
</evidence>
<dbReference type="NCBIfam" id="TIGR00287">
    <property type="entry name" value="cas1"/>
    <property type="match status" value="1"/>
</dbReference>
<feature type="binding site" evidence="9">
    <location>
        <position position="152"/>
    </location>
    <ligand>
        <name>Mn(2+)</name>
        <dbReference type="ChEBI" id="CHEBI:29035"/>
    </ligand>
</feature>
<evidence type="ECO:0000313" key="11">
    <source>
        <dbReference type="Proteomes" id="UP000509478"/>
    </source>
</evidence>
<dbReference type="InterPro" id="IPR042211">
    <property type="entry name" value="CRISPR-assoc_Cas1_N"/>
</dbReference>
<dbReference type="Gene3D" id="3.100.10.20">
    <property type="entry name" value="CRISPR-associated endonuclease Cas1, N-terminal domain"/>
    <property type="match status" value="1"/>
</dbReference>
<gene>
    <name evidence="9 10" type="primary">cas1</name>
    <name evidence="10" type="ORF">C5F50_07495</name>
</gene>
<dbReference type="InterPro" id="IPR050646">
    <property type="entry name" value="Cas1"/>
</dbReference>
<proteinExistence type="inferred from homology"/>
<evidence type="ECO:0000256" key="5">
    <source>
        <dbReference type="ARBA" id="ARBA00022842"/>
    </source>
</evidence>
<dbReference type="PANTHER" id="PTHR34353:SF2">
    <property type="entry name" value="CRISPR-ASSOCIATED ENDONUCLEASE CAS1 1"/>
    <property type="match status" value="1"/>
</dbReference>
<dbReference type="Gene3D" id="1.20.120.920">
    <property type="entry name" value="CRISPR-associated endonuclease Cas1, C-terminal domain"/>
    <property type="match status" value="1"/>
</dbReference>
<keyword evidence="6 9" id="KW-0051">Antiviral defense</keyword>
<dbReference type="CDD" id="cd09634">
    <property type="entry name" value="Cas1_I-II-III"/>
    <property type="match status" value="1"/>
</dbReference>
<dbReference type="GeneID" id="56067928"/>
<dbReference type="GO" id="GO:0016787">
    <property type="term" value="F:hydrolase activity"/>
    <property type="evidence" value="ECO:0007669"/>
    <property type="project" value="UniProtKB-KW"/>
</dbReference>
<keyword evidence="11" id="KW-1185">Reference proteome</keyword>
<dbReference type="GO" id="GO:0003677">
    <property type="term" value="F:DNA binding"/>
    <property type="evidence" value="ECO:0007669"/>
    <property type="project" value="UniProtKB-KW"/>
</dbReference>
<keyword evidence="8 9" id="KW-0464">Manganese</keyword>
<comment type="subunit">
    <text evidence="9">Homodimer, forms a heterotetramer with a Cas2 homodimer.</text>
</comment>
<dbReference type="Pfam" id="PF01867">
    <property type="entry name" value="Cas_Cas1"/>
    <property type="match status" value="2"/>
</dbReference>
<dbReference type="AlphaFoldDB" id="A0A7D5M587"/>
<dbReference type="GO" id="GO:0046872">
    <property type="term" value="F:metal ion binding"/>
    <property type="evidence" value="ECO:0007669"/>
    <property type="project" value="UniProtKB-UniRule"/>
</dbReference>
<keyword evidence="3 9" id="KW-0255">Endonuclease</keyword>
<evidence type="ECO:0000313" key="10">
    <source>
        <dbReference type="EMBL" id="QLH06932.1"/>
    </source>
</evidence>
<comment type="function">
    <text evidence="9">CRISPR (clustered regularly interspaced short palindromic repeat), is an adaptive immune system that provides protection against mobile genetic elements (viruses, transposable elements and conjugative plasmids). CRISPR clusters contain spacers, sequences complementary to antecedent mobile elements, and target invading nucleic acids. CRISPR clusters are transcribed and processed into CRISPR RNA (crRNA). Acts as a dsDNA endonuclease. Involved in the integration of spacer DNA into the CRISPR cassette.</text>
</comment>
<keyword evidence="1 9" id="KW-0540">Nuclease</keyword>
<keyword evidence="7 9" id="KW-0238">DNA-binding</keyword>
<comment type="similarity">
    <text evidence="9">Belongs to the CRISPR-associated endonuclease Cas1 family.</text>
</comment>
<dbReference type="GO" id="GO:0051607">
    <property type="term" value="P:defense response to virus"/>
    <property type="evidence" value="ECO:0007669"/>
    <property type="project" value="UniProtKB-UniRule"/>
</dbReference>
<dbReference type="Proteomes" id="UP000509478">
    <property type="component" value="Chromosome"/>
</dbReference>
<dbReference type="GO" id="GO:0004519">
    <property type="term" value="F:endonuclease activity"/>
    <property type="evidence" value="ECO:0007669"/>
    <property type="project" value="UniProtKB-UniRule"/>
</dbReference>
<dbReference type="InterPro" id="IPR002729">
    <property type="entry name" value="CRISPR-assoc_Cas1"/>
</dbReference>
<reference evidence="10 11" key="1">
    <citation type="submission" date="2018-02" db="EMBL/GenBank/DDBJ databases">
        <title>Complete genome of Nitrosopumilus ureaphilus PS0.</title>
        <authorList>
            <person name="Qin W."/>
            <person name="Zheng Y."/>
            <person name="Stahl D.A."/>
        </authorList>
    </citation>
    <scope>NUCLEOTIDE SEQUENCE [LARGE SCALE GENOMIC DNA]</scope>
    <source>
        <strain evidence="10 11">PS0</strain>
    </source>
</reference>
<dbReference type="EC" id="3.1.-.-" evidence="9"/>
<dbReference type="KEGG" id="nue:C5F50_07495"/>
<keyword evidence="4 9" id="KW-0378">Hydrolase</keyword>
<feature type="binding site" evidence="9">
    <location>
        <position position="239"/>
    </location>
    <ligand>
        <name>Mn(2+)</name>
        <dbReference type="ChEBI" id="CHEBI:29035"/>
    </ligand>
</feature>
<feature type="binding site" evidence="9">
    <location>
        <position position="224"/>
    </location>
    <ligand>
        <name>Mn(2+)</name>
        <dbReference type="ChEBI" id="CHEBI:29035"/>
    </ligand>
</feature>
<evidence type="ECO:0000256" key="9">
    <source>
        <dbReference type="HAMAP-Rule" id="MF_01470"/>
    </source>
</evidence>
<evidence type="ECO:0000256" key="4">
    <source>
        <dbReference type="ARBA" id="ARBA00022801"/>
    </source>
</evidence>
<evidence type="ECO:0000256" key="8">
    <source>
        <dbReference type="ARBA" id="ARBA00023211"/>
    </source>
</evidence>
<dbReference type="OrthoDB" id="2216at2157"/>
<evidence type="ECO:0000256" key="7">
    <source>
        <dbReference type="ARBA" id="ARBA00023125"/>
    </source>
</evidence>
<evidence type="ECO:0000256" key="1">
    <source>
        <dbReference type="ARBA" id="ARBA00022722"/>
    </source>
</evidence>
<keyword evidence="2 9" id="KW-0479">Metal-binding</keyword>
<dbReference type="HAMAP" id="MF_01470">
    <property type="entry name" value="Cas1"/>
    <property type="match status" value="1"/>
</dbReference>
<dbReference type="EMBL" id="CP026995">
    <property type="protein sequence ID" value="QLH06932.1"/>
    <property type="molecule type" value="Genomic_DNA"/>
</dbReference>
<evidence type="ECO:0000256" key="6">
    <source>
        <dbReference type="ARBA" id="ARBA00023118"/>
    </source>
</evidence>
<dbReference type="InterPro" id="IPR042206">
    <property type="entry name" value="CRISPR-assoc_Cas1_C"/>
</dbReference>
<dbReference type="GO" id="GO:0043571">
    <property type="term" value="P:maintenance of CRISPR repeat elements"/>
    <property type="evidence" value="ECO:0007669"/>
    <property type="project" value="UniProtKB-UniRule"/>
</dbReference>
<protein>
    <recommendedName>
        <fullName evidence="9">CRISPR-associated endonuclease Cas1</fullName>
        <ecNumber evidence="9">3.1.-.-</ecNumber>
    </recommendedName>
</protein>
<organism evidence="10 11">
    <name type="scientific">Nitrosopumilus ureiphilus</name>
    <dbReference type="NCBI Taxonomy" id="1470067"/>
    <lineage>
        <taxon>Archaea</taxon>
        <taxon>Nitrososphaerota</taxon>
        <taxon>Nitrososphaeria</taxon>
        <taxon>Nitrosopumilales</taxon>
        <taxon>Nitrosopumilaceae</taxon>
        <taxon>Nitrosopumilus</taxon>
    </lineage>
</organism>
<evidence type="ECO:0000256" key="2">
    <source>
        <dbReference type="ARBA" id="ARBA00022723"/>
    </source>
</evidence>